<dbReference type="Proteomes" id="UP000005481">
    <property type="component" value="Unassembled WGS sequence"/>
</dbReference>
<sequence length="70" mass="7874">MAAAHAVANTASRFFALPGGVRRRQGLVFICLQKAKIRVRMFINWPGIVIDEIIHAFLYSICMELLVKTV</sequence>
<name>G9YJ91_9FIRM</name>
<proteinExistence type="predicted"/>
<reference evidence="1 2" key="1">
    <citation type="submission" date="2011-08" db="EMBL/GenBank/DDBJ databases">
        <authorList>
            <person name="Weinstock G."/>
            <person name="Sodergren E."/>
            <person name="Clifton S."/>
            <person name="Fulton L."/>
            <person name="Fulton B."/>
            <person name="Courtney L."/>
            <person name="Fronick C."/>
            <person name="Harrison M."/>
            <person name="Strong C."/>
            <person name="Farmer C."/>
            <person name="Delahaunty K."/>
            <person name="Markovic C."/>
            <person name="Hall O."/>
            <person name="Minx P."/>
            <person name="Tomlinson C."/>
            <person name="Mitreva M."/>
            <person name="Hou S."/>
            <person name="Chen J."/>
            <person name="Wollam A."/>
            <person name="Pepin K.H."/>
            <person name="Johnson M."/>
            <person name="Bhonagiri V."/>
            <person name="Zhang X."/>
            <person name="Suruliraj S."/>
            <person name="Warren W."/>
            <person name="Chinwalla A."/>
            <person name="Mardis E.R."/>
            <person name="Wilson R.K."/>
        </authorList>
    </citation>
    <scope>NUCLEOTIDE SEQUENCE [LARGE SCALE GENOMIC DNA]</scope>
    <source>
        <strain evidence="1 2">F0357</strain>
    </source>
</reference>
<dbReference type="STRING" id="861450.HMPREF0080_01736"/>
<organism evidence="1 2">
    <name type="scientific">Anaeroglobus geminatus F0357</name>
    <dbReference type="NCBI Taxonomy" id="861450"/>
    <lineage>
        <taxon>Bacteria</taxon>
        <taxon>Bacillati</taxon>
        <taxon>Bacillota</taxon>
        <taxon>Negativicutes</taxon>
        <taxon>Veillonellales</taxon>
        <taxon>Veillonellaceae</taxon>
        <taxon>Anaeroglobus</taxon>
    </lineage>
</organism>
<dbReference type="HOGENOM" id="CLU_2748913_0_0_9"/>
<dbReference type="EMBL" id="AGCJ01000075">
    <property type="protein sequence ID" value="EHM38799.1"/>
    <property type="molecule type" value="Genomic_DNA"/>
</dbReference>
<dbReference type="AlphaFoldDB" id="G9YJ91"/>
<protein>
    <submittedName>
        <fullName evidence="1">Uncharacterized protein</fullName>
    </submittedName>
</protein>
<comment type="caution">
    <text evidence="1">The sequence shown here is derived from an EMBL/GenBank/DDBJ whole genome shotgun (WGS) entry which is preliminary data.</text>
</comment>
<gene>
    <name evidence="1" type="ORF">HMPREF0080_01736</name>
</gene>
<accession>G9YJ91</accession>
<evidence type="ECO:0000313" key="1">
    <source>
        <dbReference type="EMBL" id="EHM38799.1"/>
    </source>
</evidence>
<evidence type="ECO:0000313" key="2">
    <source>
        <dbReference type="Proteomes" id="UP000005481"/>
    </source>
</evidence>
<keyword evidence="2" id="KW-1185">Reference proteome</keyword>